<dbReference type="PATRIC" id="fig|1423802.4.peg.980"/>
<gene>
    <name evidence="1" type="ORF">FC56_GL000967</name>
</gene>
<dbReference type="Proteomes" id="UP000051256">
    <property type="component" value="Unassembled WGS sequence"/>
</dbReference>
<dbReference type="RefSeq" id="WP_054671325.1">
    <property type="nucleotide sequence ID" value="NZ_AYZR01000009.1"/>
</dbReference>
<dbReference type="EMBL" id="AYZR01000009">
    <property type="protein sequence ID" value="KRM93301.1"/>
    <property type="molecule type" value="Genomic_DNA"/>
</dbReference>
<dbReference type="Pfam" id="PF24305">
    <property type="entry name" value="P8"/>
    <property type="match status" value="1"/>
</dbReference>
<proteinExistence type="predicted"/>
<evidence type="ECO:0000313" key="1">
    <source>
        <dbReference type="EMBL" id="KRM93301.1"/>
    </source>
</evidence>
<comment type="caution">
    <text evidence="1">The sequence shown here is derived from an EMBL/GenBank/DDBJ whole genome shotgun (WGS) entry which is preliminary data.</text>
</comment>
<accession>A0A0R2CPR6</accession>
<dbReference type="STRING" id="1423802.FC56_GL000967"/>
<evidence type="ECO:0000313" key="2">
    <source>
        <dbReference type="Proteomes" id="UP000051256"/>
    </source>
</evidence>
<name>A0A0R2CPR6_9LACO</name>
<dbReference type="AlphaFoldDB" id="A0A0R2CPR6"/>
<dbReference type="InterPro" id="IPR056216">
    <property type="entry name" value="P8-like"/>
</dbReference>
<organism evidence="1 2">
    <name type="scientific">Lentilactobacillus senioris DSM 24302 = JCM 17472</name>
    <dbReference type="NCBI Taxonomy" id="1423802"/>
    <lineage>
        <taxon>Bacteria</taxon>
        <taxon>Bacillati</taxon>
        <taxon>Bacillota</taxon>
        <taxon>Bacilli</taxon>
        <taxon>Lactobacillales</taxon>
        <taxon>Lactobacillaceae</taxon>
        <taxon>Lentilactobacillus</taxon>
    </lineage>
</organism>
<keyword evidence="2" id="KW-1185">Reference proteome</keyword>
<reference evidence="1 2" key="1">
    <citation type="journal article" date="2015" name="Genome Announc.">
        <title>Expanding the biotechnology potential of lactobacilli through comparative genomics of 213 strains and associated genera.</title>
        <authorList>
            <person name="Sun Z."/>
            <person name="Harris H.M."/>
            <person name="McCann A."/>
            <person name="Guo C."/>
            <person name="Argimon S."/>
            <person name="Zhang W."/>
            <person name="Yang X."/>
            <person name="Jeffery I.B."/>
            <person name="Cooney J.C."/>
            <person name="Kagawa T.F."/>
            <person name="Liu W."/>
            <person name="Song Y."/>
            <person name="Salvetti E."/>
            <person name="Wrobel A."/>
            <person name="Rasinkangas P."/>
            <person name="Parkhill J."/>
            <person name="Rea M.C."/>
            <person name="O'Sullivan O."/>
            <person name="Ritari J."/>
            <person name="Douillard F.P."/>
            <person name="Paul Ross R."/>
            <person name="Yang R."/>
            <person name="Briner A.E."/>
            <person name="Felis G.E."/>
            <person name="de Vos W.M."/>
            <person name="Barrangou R."/>
            <person name="Klaenhammer T.R."/>
            <person name="Caufield P.W."/>
            <person name="Cui Y."/>
            <person name="Zhang H."/>
            <person name="O'Toole P.W."/>
        </authorList>
    </citation>
    <scope>NUCLEOTIDE SEQUENCE [LARGE SCALE GENOMIC DNA]</scope>
    <source>
        <strain evidence="1 2">DSM 24302</strain>
    </source>
</reference>
<protein>
    <submittedName>
        <fullName evidence="1">Uncharacterized protein</fullName>
    </submittedName>
</protein>
<sequence length="67" mass="7875">MAESPFLDKHLNEVFDWSDSDMPVRDALWDYYMEHNGHDTKATEESMEKYMTMSADDIKADAEKLLK</sequence>